<dbReference type="Pfam" id="PF25298">
    <property type="entry name" value="Baculo_FP_2nd"/>
    <property type="match status" value="1"/>
</dbReference>
<dbReference type="InterPro" id="IPR057251">
    <property type="entry name" value="FP_C"/>
</dbReference>
<keyword evidence="3" id="KW-1185">Reference proteome</keyword>
<dbReference type="OrthoDB" id="7477775at2759"/>
<protein>
    <recommendedName>
        <fullName evidence="1">FP protein C-terminal domain-containing protein</fullName>
    </recommendedName>
</protein>
<name>A0A9J6GTM2_HAELO</name>
<sequence>MQSVQQFMDLLLKKYEEMRASETKRQVIINKLGTQVASLRSLVSKQSEEISELRKGADDAEQYSWLPNMKIQGLPQKSKEDILSLFADLAQKLEVPFEDSDVETIHRLPAKREGEPVVPIRFVNKMLKEKWISSRAKLRLLLESKDALPMFFCDNLTGFYKKLFWAEKQKCLEMEYKFVWSKNCEIFVRKIKGAPLIRINGFAELDRLVRQWTQSLMNVTM</sequence>
<evidence type="ECO:0000313" key="3">
    <source>
        <dbReference type="Proteomes" id="UP000821853"/>
    </source>
</evidence>
<evidence type="ECO:0000313" key="2">
    <source>
        <dbReference type="EMBL" id="KAH9378818.1"/>
    </source>
</evidence>
<reference evidence="2 3" key="1">
    <citation type="journal article" date="2020" name="Cell">
        <title>Large-Scale Comparative Analyses of Tick Genomes Elucidate Their Genetic Diversity and Vector Capacities.</title>
        <authorList>
            <consortium name="Tick Genome and Microbiome Consortium (TIGMIC)"/>
            <person name="Jia N."/>
            <person name="Wang J."/>
            <person name="Shi W."/>
            <person name="Du L."/>
            <person name="Sun Y."/>
            <person name="Zhan W."/>
            <person name="Jiang J.F."/>
            <person name="Wang Q."/>
            <person name="Zhang B."/>
            <person name="Ji P."/>
            <person name="Bell-Sakyi L."/>
            <person name="Cui X.M."/>
            <person name="Yuan T.T."/>
            <person name="Jiang B.G."/>
            <person name="Yang W.F."/>
            <person name="Lam T.T."/>
            <person name="Chang Q.C."/>
            <person name="Ding S.J."/>
            <person name="Wang X.J."/>
            <person name="Zhu J.G."/>
            <person name="Ruan X.D."/>
            <person name="Zhao L."/>
            <person name="Wei J.T."/>
            <person name="Ye R.Z."/>
            <person name="Que T.C."/>
            <person name="Du C.H."/>
            <person name="Zhou Y.H."/>
            <person name="Cheng J.X."/>
            <person name="Dai P.F."/>
            <person name="Guo W.B."/>
            <person name="Han X.H."/>
            <person name="Huang E.J."/>
            <person name="Li L.F."/>
            <person name="Wei W."/>
            <person name="Gao Y.C."/>
            <person name="Liu J.Z."/>
            <person name="Shao H.Z."/>
            <person name="Wang X."/>
            <person name="Wang C.C."/>
            <person name="Yang T.C."/>
            <person name="Huo Q.B."/>
            <person name="Li W."/>
            <person name="Chen H.Y."/>
            <person name="Chen S.E."/>
            <person name="Zhou L.G."/>
            <person name="Ni X.B."/>
            <person name="Tian J.H."/>
            <person name="Sheng Y."/>
            <person name="Liu T."/>
            <person name="Pan Y.S."/>
            <person name="Xia L.Y."/>
            <person name="Li J."/>
            <person name="Zhao F."/>
            <person name="Cao W.C."/>
        </authorList>
    </citation>
    <scope>NUCLEOTIDE SEQUENCE [LARGE SCALE GENOMIC DNA]</scope>
    <source>
        <strain evidence="2">HaeL-2018</strain>
    </source>
</reference>
<dbReference type="Proteomes" id="UP000821853">
    <property type="component" value="Unassembled WGS sequence"/>
</dbReference>
<comment type="caution">
    <text evidence="2">The sequence shown here is derived from an EMBL/GenBank/DDBJ whole genome shotgun (WGS) entry which is preliminary data.</text>
</comment>
<evidence type="ECO:0000259" key="1">
    <source>
        <dbReference type="Pfam" id="PF25298"/>
    </source>
</evidence>
<feature type="domain" description="FP protein C-terminal" evidence="1">
    <location>
        <begin position="159"/>
        <end position="208"/>
    </location>
</feature>
<gene>
    <name evidence="2" type="ORF">HPB48_016468</name>
</gene>
<dbReference type="VEuPathDB" id="VectorBase:HLOH_053604"/>
<proteinExistence type="predicted"/>
<accession>A0A9J6GTM2</accession>
<dbReference type="EMBL" id="JABSTR010000009">
    <property type="protein sequence ID" value="KAH9378818.1"/>
    <property type="molecule type" value="Genomic_DNA"/>
</dbReference>
<organism evidence="2 3">
    <name type="scientific">Haemaphysalis longicornis</name>
    <name type="common">Bush tick</name>
    <dbReference type="NCBI Taxonomy" id="44386"/>
    <lineage>
        <taxon>Eukaryota</taxon>
        <taxon>Metazoa</taxon>
        <taxon>Ecdysozoa</taxon>
        <taxon>Arthropoda</taxon>
        <taxon>Chelicerata</taxon>
        <taxon>Arachnida</taxon>
        <taxon>Acari</taxon>
        <taxon>Parasitiformes</taxon>
        <taxon>Ixodida</taxon>
        <taxon>Ixodoidea</taxon>
        <taxon>Ixodidae</taxon>
        <taxon>Haemaphysalinae</taxon>
        <taxon>Haemaphysalis</taxon>
    </lineage>
</organism>
<dbReference type="OMA" id="FDQNIQY"/>
<dbReference type="AlphaFoldDB" id="A0A9J6GTM2"/>